<keyword evidence="8" id="KW-1185">Reference proteome</keyword>
<feature type="DNA-binding region" description="H-T-H motif" evidence="5">
    <location>
        <begin position="31"/>
        <end position="50"/>
    </location>
</feature>
<evidence type="ECO:0000256" key="3">
    <source>
        <dbReference type="ARBA" id="ARBA00023125"/>
    </source>
</evidence>
<dbReference type="Pfam" id="PF00440">
    <property type="entry name" value="TetR_N"/>
    <property type="match status" value="1"/>
</dbReference>
<evidence type="ECO:0000313" key="8">
    <source>
        <dbReference type="Proteomes" id="UP000549457"/>
    </source>
</evidence>
<dbReference type="SUPFAM" id="SSF46689">
    <property type="entry name" value="Homeodomain-like"/>
    <property type="match status" value="1"/>
</dbReference>
<dbReference type="Proteomes" id="UP000549457">
    <property type="component" value="Unassembled WGS sequence"/>
</dbReference>
<dbReference type="InterPro" id="IPR009057">
    <property type="entry name" value="Homeodomain-like_sf"/>
</dbReference>
<evidence type="ECO:0000256" key="2">
    <source>
        <dbReference type="ARBA" id="ARBA00023015"/>
    </source>
</evidence>
<evidence type="ECO:0000259" key="6">
    <source>
        <dbReference type="PROSITE" id="PS50977"/>
    </source>
</evidence>
<dbReference type="PROSITE" id="PS50977">
    <property type="entry name" value="HTH_TETR_2"/>
    <property type="match status" value="1"/>
</dbReference>
<keyword evidence="4" id="KW-0804">Transcription</keyword>
<keyword evidence="3 5" id="KW-0238">DNA-binding</keyword>
<evidence type="ECO:0000313" key="7">
    <source>
        <dbReference type="EMBL" id="MBB5224339.1"/>
    </source>
</evidence>
<gene>
    <name evidence="7" type="ORF">HNP73_004308</name>
</gene>
<reference evidence="7 8" key="1">
    <citation type="submission" date="2020-08" db="EMBL/GenBank/DDBJ databases">
        <title>Genomic Encyclopedia of Type Strains, Phase IV (KMG-IV): sequencing the most valuable type-strain genomes for metagenomic binning, comparative biology and taxonomic classification.</title>
        <authorList>
            <person name="Goeker M."/>
        </authorList>
    </citation>
    <scope>NUCLEOTIDE SEQUENCE [LARGE SCALE GENOMIC DNA]</scope>
    <source>
        <strain evidence="7 8">DSM 101730</strain>
    </source>
</reference>
<dbReference type="GO" id="GO:0003700">
    <property type="term" value="F:DNA-binding transcription factor activity"/>
    <property type="evidence" value="ECO:0007669"/>
    <property type="project" value="TreeGrafter"/>
</dbReference>
<dbReference type="InterPro" id="IPR036271">
    <property type="entry name" value="Tet_transcr_reg_TetR-rel_C_sf"/>
</dbReference>
<dbReference type="GO" id="GO:0000976">
    <property type="term" value="F:transcription cis-regulatory region binding"/>
    <property type="evidence" value="ECO:0007669"/>
    <property type="project" value="TreeGrafter"/>
</dbReference>
<dbReference type="PANTHER" id="PTHR30055">
    <property type="entry name" value="HTH-TYPE TRANSCRIPTIONAL REGULATOR RUTR"/>
    <property type="match status" value="1"/>
</dbReference>
<sequence>MPRTANHEERRASILAAFVRVAAREGLASVSLRAVAAEAGISLRLVQYYFETKAGLMQSGFMSLERESNRRWANRIAELPRPPTARLTLRALFEEALPTDEASREFHLLWVSYVILAQTDPGISGGTLIDGPNRIRQRIAAILAQGKDDGEFCPELNVEAEAAILLGLLHGFGTAVLVGQMTADAAQANLTHQIDRLSR</sequence>
<dbReference type="InterPro" id="IPR050109">
    <property type="entry name" value="HTH-type_TetR-like_transc_reg"/>
</dbReference>
<dbReference type="EMBL" id="JACHFM010000006">
    <property type="protein sequence ID" value="MBB5224339.1"/>
    <property type="molecule type" value="Genomic_DNA"/>
</dbReference>
<name>A0A840SMM3_9RHOB</name>
<evidence type="ECO:0000256" key="5">
    <source>
        <dbReference type="PROSITE-ProRule" id="PRU00335"/>
    </source>
</evidence>
<dbReference type="InterPro" id="IPR001647">
    <property type="entry name" value="HTH_TetR"/>
</dbReference>
<dbReference type="Gene3D" id="1.10.357.10">
    <property type="entry name" value="Tetracycline Repressor, domain 2"/>
    <property type="match status" value="1"/>
</dbReference>
<organism evidence="7 8">
    <name type="scientific">Amaricoccus macauensis</name>
    <dbReference type="NCBI Taxonomy" id="57001"/>
    <lineage>
        <taxon>Bacteria</taxon>
        <taxon>Pseudomonadati</taxon>
        <taxon>Pseudomonadota</taxon>
        <taxon>Alphaproteobacteria</taxon>
        <taxon>Rhodobacterales</taxon>
        <taxon>Paracoccaceae</taxon>
        <taxon>Amaricoccus</taxon>
    </lineage>
</organism>
<accession>A0A840SMM3</accession>
<dbReference type="PANTHER" id="PTHR30055:SF226">
    <property type="entry name" value="HTH-TYPE TRANSCRIPTIONAL REGULATOR PKSA"/>
    <property type="match status" value="1"/>
</dbReference>
<keyword evidence="2" id="KW-0805">Transcription regulation</keyword>
<dbReference type="InterPro" id="IPR039538">
    <property type="entry name" value="BetI_C"/>
</dbReference>
<dbReference type="Pfam" id="PF13977">
    <property type="entry name" value="TetR_C_6"/>
    <property type="match status" value="1"/>
</dbReference>
<dbReference type="SUPFAM" id="SSF48498">
    <property type="entry name" value="Tetracyclin repressor-like, C-terminal domain"/>
    <property type="match status" value="1"/>
</dbReference>
<proteinExistence type="predicted"/>
<evidence type="ECO:0000256" key="4">
    <source>
        <dbReference type="ARBA" id="ARBA00023163"/>
    </source>
</evidence>
<protein>
    <submittedName>
        <fullName evidence="7">AcrR family transcriptional regulator</fullName>
    </submittedName>
</protein>
<evidence type="ECO:0000256" key="1">
    <source>
        <dbReference type="ARBA" id="ARBA00022491"/>
    </source>
</evidence>
<feature type="domain" description="HTH tetR-type" evidence="6">
    <location>
        <begin position="8"/>
        <end position="68"/>
    </location>
</feature>
<dbReference type="RefSeq" id="WP_184154859.1">
    <property type="nucleotide sequence ID" value="NZ_JACHFM010000006.1"/>
</dbReference>
<dbReference type="AlphaFoldDB" id="A0A840SMM3"/>
<comment type="caution">
    <text evidence="7">The sequence shown here is derived from an EMBL/GenBank/DDBJ whole genome shotgun (WGS) entry which is preliminary data.</text>
</comment>
<keyword evidence="1" id="KW-0678">Repressor</keyword>